<keyword evidence="3" id="KW-1185">Reference proteome</keyword>
<accession>A0ABQ0NZT0</accession>
<organism evidence="2 3">
    <name type="scientific">Saccharibacter floricola DSM 15669</name>
    <dbReference type="NCBI Taxonomy" id="1123227"/>
    <lineage>
        <taxon>Bacteria</taxon>
        <taxon>Pseudomonadati</taxon>
        <taxon>Pseudomonadota</taxon>
        <taxon>Alphaproteobacteria</taxon>
        <taxon>Acetobacterales</taxon>
        <taxon>Acetobacteraceae</taxon>
        <taxon>Saccharibacter</taxon>
    </lineage>
</organism>
<reference evidence="2" key="1">
    <citation type="submission" date="2013-04" db="EMBL/GenBank/DDBJ databases">
        <title>The genome sequencing project of 58 acetic acid bacteria.</title>
        <authorList>
            <person name="Okamoto-Kainuma A."/>
            <person name="Ishikawa M."/>
            <person name="Umino S."/>
            <person name="Koizumi Y."/>
            <person name="Shiwa Y."/>
            <person name="Yoshikawa H."/>
            <person name="Matsutani M."/>
            <person name="Matsushita K."/>
        </authorList>
    </citation>
    <scope>NUCLEOTIDE SEQUENCE</scope>
    <source>
        <strain evidence="2">DSM 15669</strain>
    </source>
</reference>
<comment type="caution">
    <text evidence="2">The sequence shown here is derived from an EMBL/GenBank/DDBJ whole genome shotgun (WGS) entry which is preliminary data.</text>
</comment>
<gene>
    <name evidence="2" type="ORF">AA15669_1402</name>
</gene>
<feature type="compositionally biased region" description="Basic and acidic residues" evidence="1">
    <location>
        <begin position="96"/>
        <end position="111"/>
    </location>
</feature>
<proteinExistence type="predicted"/>
<sequence length="159" mass="17465">MELFIGNPTQQTHIFTYRRFGQKVSEPSRVAIPAGAQISIPDLDADDIRDIIDQHRAFGFCTLKEAQHNPAYRGLIYSEDCAVKFHDLANGVQDNHEKLKKEGAKTRKKAAETIAGRTMATTKGKRNKTQSLEVSLSADGDHDAAPSSFSQETYAAAGD</sequence>
<evidence type="ECO:0000256" key="1">
    <source>
        <dbReference type="SAM" id="MobiDB-lite"/>
    </source>
</evidence>
<name>A0ABQ0NZT0_9PROT</name>
<dbReference type="Proteomes" id="UP001062901">
    <property type="component" value="Unassembled WGS sequence"/>
</dbReference>
<feature type="region of interest" description="Disordered" evidence="1">
    <location>
        <begin position="96"/>
        <end position="159"/>
    </location>
</feature>
<protein>
    <submittedName>
        <fullName evidence="2">Uncharacterized protein</fullName>
    </submittedName>
</protein>
<evidence type="ECO:0000313" key="3">
    <source>
        <dbReference type="Proteomes" id="UP001062901"/>
    </source>
</evidence>
<dbReference type="EMBL" id="BAQD01000033">
    <property type="protein sequence ID" value="GBQ07495.1"/>
    <property type="molecule type" value="Genomic_DNA"/>
</dbReference>
<dbReference type="RefSeq" id="WP_018981047.1">
    <property type="nucleotide sequence ID" value="NZ_BAQD01000033.1"/>
</dbReference>
<evidence type="ECO:0000313" key="2">
    <source>
        <dbReference type="EMBL" id="GBQ07495.1"/>
    </source>
</evidence>